<dbReference type="OrthoDB" id="437903at2759"/>
<proteinExistence type="predicted"/>
<accession>A0A210QMQ8</accession>
<dbReference type="PANTHER" id="PTHR22744">
    <property type="entry name" value="HELIX LOOP HELIX PROTEIN 21-RELATED"/>
    <property type="match status" value="1"/>
</dbReference>
<feature type="region of interest" description="Disordered" evidence="1">
    <location>
        <begin position="1"/>
        <end position="44"/>
    </location>
</feature>
<dbReference type="AlphaFoldDB" id="A0A210QMQ8"/>
<dbReference type="STRING" id="6573.A0A210QMQ8"/>
<keyword evidence="4" id="KW-1185">Reference proteome</keyword>
<reference evidence="3 4" key="1">
    <citation type="journal article" date="2017" name="Nat. Ecol. Evol.">
        <title>Scallop genome provides insights into evolution of bilaterian karyotype and development.</title>
        <authorList>
            <person name="Wang S."/>
            <person name="Zhang J."/>
            <person name="Jiao W."/>
            <person name="Li J."/>
            <person name="Xun X."/>
            <person name="Sun Y."/>
            <person name="Guo X."/>
            <person name="Huan P."/>
            <person name="Dong B."/>
            <person name="Zhang L."/>
            <person name="Hu X."/>
            <person name="Sun X."/>
            <person name="Wang J."/>
            <person name="Zhao C."/>
            <person name="Wang Y."/>
            <person name="Wang D."/>
            <person name="Huang X."/>
            <person name="Wang R."/>
            <person name="Lv J."/>
            <person name="Li Y."/>
            <person name="Zhang Z."/>
            <person name="Liu B."/>
            <person name="Lu W."/>
            <person name="Hui Y."/>
            <person name="Liang J."/>
            <person name="Zhou Z."/>
            <person name="Hou R."/>
            <person name="Li X."/>
            <person name="Liu Y."/>
            <person name="Li H."/>
            <person name="Ning X."/>
            <person name="Lin Y."/>
            <person name="Zhao L."/>
            <person name="Xing Q."/>
            <person name="Dou J."/>
            <person name="Li Y."/>
            <person name="Mao J."/>
            <person name="Guo H."/>
            <person name="Dou H."/>
            <person name="Li T."/>
            <person name="Mu C."/>
            <person name="Jiang W."/>
            <person name="Fu Q."/>
            <person name="Fu X."/>
            <person name="Miao Y."/>
            <person name="Liu J."/>
            <person name="Yu Q."/>
            <person name="Li R."/>
            <person name="Liao H."/>
            <person name="Li X."/>
            <person name="Kong Y."/>
            <person name="Jiang Z."/>
            <person name="Chourrout D."/>
            <person name="Li R."/>
            <person name="Bao Z."/>
        </authorList>
    </citation>
    <scope>NUCLEOTIDE SEQUENCE [LARGE SCALE GENOMIC DNA]</scope>
    <source>
        <strain evidence="3 4">PY_sf001</strain>
    </source>
</reference>
<evidence type="ECO:0000313" key="3">
    <source>
        <dbReference type="EMBL" id="OWF50024.1"/>
    </source>
</evidence>
<dbReference type="PROSITE" id="PS50097">
    <property type="entry name" value="BTB"/>
    <property type="match status" value="1"/>
</dbReference>
<dbReference type="Proteomes" id="UP000242188">
    <property type="component" value="Unassembled WGS sequence"/>
</dbReference>
<evidence type="ECO:0000259" key="2">
    <source>
        <dbReference type="PROSITE" id="PS50097"/>
    </source>
</evidence>
<feature type="domain" description="BTB" evidence="2">
    <location>
        <begin position="51"/>
        <end position="111"/>
    </location>
</feature>
<evidence type="ECO:0000256" key="1">
    <source>
        <dbReference type="SAM" id="MobiDB-lite"/>
    </source>
</evidence>
<dbReference type="InterPro" id="IPR011333">
    <property type="entry name" value="SKP1/BTB/POZ_sf"/>
</dbReference>
<sequence length="280" mass="31938">MALQEDDVIIPNLNAPCDHDEKSDEESNNDKDDVPLSPKQHRKIDPGILPNNVVLVIEDEHLHVNKTLLESASPIFEAWLKKECQKDECTDDTKRELKFPGKTYDDMVTFLKCLLPNFADNVTDKTLDTVLPLADEYRSEKMITEFVEVIRQRMESVSEVDIYIPPSRIVTYLLWIEKYNLQTVKEVVVKLASCLSGEVLEAEPGYENIGLTLQKEIFTTRAKLLASLFVSNVTEAKERIYKLKLPCSSYYLTEWKQNVAKLVQHALASPISEMSTVNMA</sequence>
<comment type="caution">
    <text evidence="3">The sequence shown here is derived from an EMBL/GenBank/DDBJ whole genome shotgun (WGS) entry which is preliminary data.</text>
</comment>
<dbReference type="PANTHER" id="PTHR22744:SF17">
    <property type="entry name" value="BTB DOMAIN-CONTAINING PROTEIN"/>
    <property type="match status" value="1"/>
</dbReference>
<dbReference type="Pfam" id="PF00651">
    <property type="entry name" value="BTB"/>
    <property type="match status" value="1"/>
</dbReference>
<dbReference type="EMBL" id="NEDP02002776">
    <property type="protein sequence ID" value="OWF50024.1"/>
    <property type="molecule type" value="Genomic_DNA"/>
</dbReference>
<evidence type="ECO:0000313" key="4">
    <source>
        <dbReference type="Proteomes" id="UP000242188"/>
    </source>
</evidence>
<dbReference type="InterPro" id="IPR000210">
    <property type="entry name" value="BTB/POZ_dom"/>
</dbReference>
<dbReference type="Gene3D" id="3.30.710.10">
    <property type="entry name" value="Potassium Channel Kv1.1, Chain A"/>
    <property type="match status" value="1"/>
</dbReference>
<name>A0A210QMQ8_MIZYE</name>
<gene>
    <name evidence="3" type="ORF">KP79_PYT23521</name>
</gene>
<protein>
    <recommendedName>
        <fullName evidence="2">BTB domain-containing protein</fullName>
    </recommendedName>
</protein>
<organism evidence="3 4">
    <name type="scientific">Mizuhopecten yessoensis</name>
    <name type="common">Japanese scallop</name>
    <name type="synonym">Patinopecten yessoensis</name>
    <dbReference type="NCBI Taxonomy" id="6573"/>
    <lineage>
        <taxon>Eukaryota</taxon>
        <taxon>Metazoa</taxon>
        <taxon>Spiralia</taxon>
        <taxon>Lophotrochozoa</taxon>
        <taxon>Mollusca</taxon>
        <taxon>Bivalvia</taxon>
        <taxon>Autobranchia</taxon>
        <taxon>Pteriomorphia</taxon>
        <taxon>Pectinida</taxon>
        <taxon>Pectinoidea</taxon>
        <taxon>Pectinidae</taxon>
        <taxon>Mizuhopecten</taxon>
    </lineage>
</organism>
<dbReference type="SUPFAM" id="SSF54695">
    <property type="entry name" value="POZ domain"/>
    <property type="match status" value="1"/>
</dbReference>
<dbReference type="SMART" id="SM00225">
    <property type="entry name" value="BTB"/>
    <property type="match status" value="1"/>
</dbReference>